<feature type="compositionally biased region" description="Polar residues" evidence="11">
    <location>
        <begin position="752"/>
        <end position="768"/>
    </location>
</feature>
<keyword evidence="4 10" id="KW-0853">WD repeat</keyword>
<dbReference type="InterPro" id="IPR002130">
    <property type="entry name" value="Cyclophilin-type_PPIase_dom"/>
</dbReference>
<evidence type="ECO:0000259" key="12">
    <source>
        <dbReference type="PROSITE" id="PS50072"/>
    </source>
</evidence>
<dbReference type="Pfam" id="PF00400">
    <property type="entry name" value="WD40"/>
    <property type="match status" value="1"/>
</dbReference>
<dbReference type="InterPro" id="IPR015943">
    <property type="entry name" value="WD40/YVTN_repeat-like_dom_sf"/>
</dbReference>
<dbReference type="CDD" id="cd01927">
    <property type="entry name" value="cyclophilin_WD40"/>
    <property type="match status" value="1"/>
</dbReference>
<dbReference type="SUPFAM" id="SSF50978">
    <property type="entry name" value="WD40 repeat-like"/>
    <property type="match status" value="1"/>
</dbReference>
<comment type="similarity">
    <text evidence="2">Belongs to the cyclophilin-type PPIase family.</text>
</comment>
<reference evidence="13" key="2">
    <citation type="submission" date="2020-03" db="EMBL/GenBank/DDBJ databases">
        <authorList>
            <person name="Fu F.-F."/>
            <person name="Chen J."/>
        </authorList>
    </citation>
    <scope>NUCLEOTIDE SEQUENCE</scope>
    <source>
        <strain evidence="13">Lc1</strain>
    </source>
</reference>
<gene>
    <name evidence="13" type="ORF">GCG54_00004726</name>
</gene>
<keyword evidence="5" id="KW-0677">Repeat</keyword>
<dbReference type="GO" id="GO:0003755">
    <property type="term" value="F:peptidyl-prolyl cis-trans isomerase activity"/>
    <property type="evidence" value="ECO:0007669"/>
    <property type="project" value="UniProtKB-KW"/>
</dbReference>
<feature type="region of interest" description="Disordered" evidence="11">
    <location>
        <begin position="752"/>
        <end position="771"/>
    </location>
</feature>
<evidence type="ECO:0000256" key="2">
    <source>
        <dbReference type="ARBA" id="ARBA00007365"/>
    </source>
</evidence>
<dbReference type="EMBL" id="WVTB01000054">
    <property type="protein sequence ID" value="KAF3803555.1"/>
    <property type="molecule type" value="Genomic_DNA"/>
</dbReference>
<feature type="region of interest" description="Disordered" evidence="11">
    <location>
        <begin position="1"/>
        <end position="39"/>
    </location>
</feature>
<evidence type="ECO:0000313" key="13">
    <source>
        <dbReference type="EMBL" id="KAF3803555.1"/>
    </source>
</evidence>
<name>A0A8H4FIQ6_COLGL</name>
<dbReference type="PANTHER" id="PTHR45625">
    <property type="entry name" value="PEPTIDYL-PROLYL CIS-TRANS ISOMERASE-RELATED"/>
    <property type="match status" value="1"/>
</dbReference>
<evidence type="ECO:0000256" key="3">
    <source>
        <dbReference type="ARBA" id="ARBA00013194"/>
    </source>
</evidence>
<evidence type="ECO:0000256" key="5">
    <source>
        <dbReference type="ARBA" id="ARBA00022737"/>
    </source>
</evidence>
<evidence type="ECO:0000256" key="7">
    <source>
        <dbReference type="ARBA" id="ARBA00023235"/>
    </source>
</evidence>
<feature type="compositionally biased region" description="Low complexity" evidence="11">
    <location>
        <begin position="784"/>
        <end position="797"/>
    </location>
</feature>
<dbReference type="InterPro" id="IPR021858">
    <property type="entry name" value="Fun_TF"/>
</dbReference>
<dbReference type="InterPro" id="IPR029000">
    <property type="entry name" value="Cyclophilin-like_dom_sf"/>
</dbReference>
<dbReference type="PROSITE" id="PS50082">
    <property type="entry name" value="WD_REPEATS_2"/>
    <property type="match status" value="2"/>
</dbReference>
<dbReference type="PRINTS" id="PR00153">
    <property type="entry name" value="CSAPPISMRASE"/>
</dbReference>
<keyword evidence="8" id="KW-0539">Nucleus</keyword>
<evidence type="ECO:0000256" key="1">
    <source>
        <dbReference type="ARBA" id="ARBA00000971"/>
    </source>
</evidence>
<dbReference type="Pfam" id="PF11951">
    <property type="entry name" value="Fungal_trans_2"/>
    <property type="match status" value="1"/>
</dbReference>
<dbReference type="InterPro" id="IPR036322">
    <property type="entry name" value="WD40_repeat_dom_sf"/>
</dbReference>
<dbReference type="FunFam" id="2.130.10.10:FF:000450">
    <property type="entry name" value="Peptidylprolyl isomerase domain and WD-repeat protein 1"/>
    <property type="match status" value="1"/>
</dbReference>
<dbReference type="PROSITE" id="PS50294">
    <property type="entry name" value="WD_REPEATS_REGION"/>
    <property type="match status" value="1"/>
</dbReference>
<dbReference type="Gene3D" id="2.130.10.10">
    <property type="entry name" value="YVTN repeat-like/Quinoprotein amine dehydrogenase"/>
    <property type="match status" value="1"/>
</dbReference>
<keyword evidence="6" id="KW-0697">Rotamase</keyword>
<dbReference type="Proteomes" id="UP000613401">
    <property type="component" value="Unassembled WGS sequence"/>
</dbReference>
<feature type="region of interest" description="Disordered" evidence="11">
    <location>
        <begin position="673"/>
        <end position="699"/>
    </location>
</feature>
<feature type="compositionally biased region" description="Low complexity" evidence="11">
    <location>
        <begin position="864"/>
        <end position="876"/>
    </location>
</feature>
<evidence type="ECO:0000256" key="9">
    <source>
        <dbReference type="ARBA" id="ARBA00040798"/>
    </source>
</evidence>
<protein>
    <recommendedName>
        <fullName evidence="9">Peptidyl-prolyl cis-trans isomerase-like 1</fullName>
        <ecNumber evidence="3">5.2.1.8</ecNumber>
    </recommendedName>
</protein>
<dbReference type="PROSITE" id="PS50072">
    <property type="entry name" value="CSA_PPIASE_2"/>
    <property type="match status" value="1"/>
</dbReference>
<evidence type="ECO:0000256" key="6">
    <source>
        <dbReference type="ARBA" id="ARBA00023110"/>
    </source>
</evidence>
<reference evidence="13" key="1">
    <citation type="journal article" date="2020" name="Phytopathology">
        <title>Genome sequence and comparative analysis of Colletotrichum gloeosporioides isolated from Liriodendron leaves.</title>
        <authorList>
            <person name="Fu F.F."/>
            <person name="Hao Z."/>
            <person name="Wang P."/>
            <person name="Lu Y."/>
            <person name="Xue L.J."/>
            <person name="Wei G."/>
            <person name="Tian Y."/>
            <person name="Baishi H."/>
            <person name="Xu H."/>
            <person name="Shi J."/>
            <person name="Cheng T."/>
            <person name="Wang G."/>
            <person name="Yi Y."/>
            <person name="Chen J."/>
        </authorList>
    </citation>
    <scope>NUCLEOTIDE SEQUENCE</scope>
    <source>
        <strain evidence="13">Lc1</strain>
    </source>
</reference>
<feature type="compositionally biased region" description="Acidic residues" evidence="11">
    <location>
        <begin position="17"/>
        <end position="29"/>
    </location>
</feature>
<evidence type="ECO:0000256" key="4">
    <source>
        <dbReference type="ARBA" id="ARBA00022574"/>
    </source>
</evidence>
<feature type="repeat" description="WD" evidence="10">
    <location>
        <begin position="108"/>
        <end position="141"/>
    </location>
</feature>
<evidence type="ECO:0000313" key="14">
    <source>
        <dbReference type="Proteomes" id="UP000613401"/>
    </source>
</evidence>
<dbReference type="Gene3D" id="2.40.100.10">
    <property type="entry name" value="Cyclophilin-like"/>
    <property type="match status" value="1"/>
</dbReference>
<dbReference type="InterPro" id="IPR044666">
    <property type="entry name" value="Cyclophilin_A-like"/>
</dbReference>
<keyword evidence="14" id="KW-1185">Reference proteome</keyword>
<comment type="caution">
    <text evidence="13">The sequence shown here is derived from an EMBL/GenBank/DDBJ whole genome shotgun (WGS) entry which is preliminary data.</text>
</comment>
<dbReference type="EC" id="5.2.1.8" evidence="3"/>
<dbReference type="SMART" id="SM00320">
    <property type="entry name" value="WD40"/>
    <property type="match status" value="4"/>
</dbReference>
<sequence>MADEDSKSNKRTHEDFAGQDDDSSSDDDMGPQLPSEAPKKKRRVLPYEKLYIAALPKSSRYSKSLMHKEQLSFVTVTPLTDFIITSSTDGVVKFWKKVAEGIEFVKEFKAHNGEIKSVSASQDGRSFATAGEDETIKIFDVITFDLLAMLKLAFVPRCICWVHNRGASLPLLAVSEDANSNVHIFDGRGERQDPIHTIKSLHRSPVSIMAFNSVYDCVISADDKGMLEYWRPSEDYEKPDNVFEFKASTNLFEFKKAKSIPTSITISPTGKHFATFSQPDRKIRIFDFASGKLYRTYDESLQVIEEMQQAGSGLQKLDPVEFGRRFAVEREIDSPAYKHKANVIFDESGNFILYGSIVGVKVLNTYTNQVVKVYGKEENFRAVNLAIYQGQPQKKGITTVEMGASSNPLLQESESRDPILIATGVNKVRFYMFTNDEDISKSVRDVQNEKPTMLGQKKAAEAKKAETGTAAVIHTTYGDIHIRLFPDAAPKAVENFVTHSKKGYYNNTIFHRVIRKFMIQCGDPLGDGTGGESIWGKEFEDEFSSLKHDKPYTVSMANAGPNTNGSQFFITTEKTPWLDGKHTIFGRATQGLDVIHKIENVRTYKEKPEEDIKILNIDIHAAPKEAGGSRTEKAKSKWMLVQAMQRSQGKVRCQRTGEICDYSVRLNWEGRRTKRSSSFGTPNHASQPFQEATASQNQPPSFTHTFSVNATSTNIQPKPMVQRIQTAPSSIEPTRRKQEPTDMRVFGINEAGTSSFYSTPPQEIQASVPSPIIPKHVVDSFASLRRSSSGTVSPSSQRPHKRSKSFAEPSDSEFHRQPSLLASPASLVGASPPICRMRSNPGPKVRALPLTPVSSGLNPEDDAATPLLTLPSPASPENSRLSVDYLLSGSPDLAHRPKRHAQYNFGPPLPDLRPKEDVSEDAIFYGYDLGFRDADINQNNDLGAISKTTSDGESSMTVMSGGRGGFPPLQPRGISLQSSILPRMTGGYYDRPILIRIPRNLEPLPSKLRDNPMNLLQRVRFLLRDSSTALTHKVLVPYDDPSSNPFRTVLPQMATRNDHLLSLLLAYSGKKHVHAPGTSQTNSSVASHRAKLLRQREPEMRIALWVQDIFPVLRLALGDREQIISNTSLATAIMLASLEIISPTAFGYEIPWQTHLNLARDLMRRRLADLRKTSYSLEEDRVCSFLWSWLAYLDVLGSLSGGTGSEPSRSWVLEYTMYNNVDDKYKIDCIMGFTTNCVQLLAKVSELARHCDMQRIRSDGQARPEWIPDTDCVRRAQQLERELMESMTQPSHPCRHVQNVEARDRQEMVLMNEAFHWAGLVHIHRRVFGKLSGHADVQGPVQRIFSCMEYVRAGGTAETGFLFPMFTAGCNTLNEDQRSRILERFRSVEGNGMTQVHKARRLMERVWMTGQPWEPLLCTEFIG</sequence>
<dbReference type="GeneID" id="69011879"/>
<feature type="domain" description="PPIase cyclophilin-type" evidence="12">
    <location>
        <begin position="474"/>
        <end position="619"/>
    </location>
</feature>
<feature type="region of interest" description="Disordered" evidence="11">
    <location>
        <begin position="784"/>
        <end position="876"/>
    </location>
</feature>
<evidence type="ECO:0000256" key="8">
    <source>
        <dbReference type="ARBA" id="ARBA00023242"/>
    </source>
</evidence>
<comment type="catalytic activity">
    <reaction evidence="1">
        <text>[protein]-peptidylproline (omega=180) = [protein]-peptidylproline (omega=0)</text>
        <dbReference type="Rhea" id="RHEA:16237"/>
        <dbReference type="Rhea" id="RHEA-COMP:10747"/>
        <dbReference type="Rhea" id="RHEA-COMP:10748"/>
        <dbReference type="ChEBI" id="CHEBI:83833"/>
        <dbReference type="ChEBI" id="CHEBI:83834"/>
        <dbReference type="EC" id="5.2.1.8"/>
    </reaction>
</comment>
<dbReference type="InterPro" id="IPR001680">
    <property type="entry name" value="WD40_rpt"/>
</dbReference>
<feature type="compositionally biased region" description="Basic and acidic residues" evidence="11">
    <location>
        <begin position="1"/>
        <end position="16"/>
    </location>
</feature>
<dbReference type="SUPFAM" id="SSF50891">
    <property type="entry name" value="Cyclophilin-like"/>
    <property type="match status" value="1"/>
</dbReference>
<feature type="repeat" description="WD" evidence="10">
    <location>
        <begin position="64"/>
        <end position="96"/>
    </location>
</feature>
<dbReference type="RefSeq" id="XP_045262714.1">
    <property type="nucleotide sequence ID" value="XM_045404771.1"/>
</dbReference>
<evidence type="ECO:0000256" key="11">
    <source>
        <dbReference type="SAM" id="MobiDB-lite"/>
    </source>
</evidence>
<dbReference type="GO" id="GO:0005634">
    <property type="term" value="C:nucleus"/>
    <property type="evidence" value="ECO:0007669"/>
    <property type="project" value="UniProtKB-ARBA"/>
</dbReference>
<dbReference type="FunFam" id="2.40.100.10:FF:000003">
    <property type="entry name" value="Peptidylprolyl isomerase domain and WD repeat-containing 1"/>
    <property type="match status" value="1"/>
</dbReference>
<accession>A0A8H4FIQ6</accession>
<evidence type="ECO:0000256" key="10">
    <source>
        <dbReference type="PROSITE-ProRule" id="PRU00221"/>
    </source>
</evidence>
<dbReference type="PANTHER" id="PTHR45625:SF4">
    <property type="entry name" value="PEPTIDYLPROLYL ISOMERASE DOMAIN AND WD REPEAT-CONTAINING PROTEIN 1"/>
    <property type="match status" value="1"/>
</dbReference>
<keyword evidence="7 13" id="KW-0413">Isomerase</keyword>
<dbReference type="Pfam" id="PF00160">
    <property type="entry name" value="Pro_isomerase"/>
    <property type="match status" value="1"/>
</dbReference>
<organism evidence="13 14">
    <name type="scientific">Colletotrichum gloeosporioides</name>
    <name type="common">Anthracnose fungus</name>
    <name type="synonym">Glomerella cingulata</name>
    <dbReference type="NCBI Taxonomy" id="474922"/>
    <lineage>
        <taxon>Eukaryota</taxon>
        <taxon>Fungi</taxon>
        <taxon>Dikarya</taxon>
        <taxon>Ascomycota</taxon>
        <taxon>Pezizomycotina</taxon>
        <taxon>Sordariomycetes</taxon>
        <taxon>Hypocreomycetidae</taxon>
        <taxon>Glomerellales</taxon>
        <taxon>Glomerellaceae</taxon>
        <taxon>Colletotrichum</taxon>
        <taxon>Colletotrichum gloeosporioides species complex</taxon>
    </lineage>
</organism>
<feature type="compositionally biased region" description="Polar residues" evidence="11">
    <location>
        <begin position="676"/>
        <end position="699"/>
    </location>
</feature>
<proteinExistence type="inferred from homology"/>